<dbReference type="Gene3D" id="3.40.10.10">
    <property type="entry name" value="DNA Methylphosphotriester Repair Domain"/>
    <property type="match status" value="1"/>
</dbReference>
<dbReference type="RefSeq" id="WP_144248312.1">
    <property type="nucleotide sequence ID" value="NZ_VLPK01000002.1"/>
</dbReference>
<evidence type="ECO:0000313" key="4">
    <source>
        <dbReference type="Proteomes" id="UP000318733"/>
    </source>
</evidence>
<keyword evidence="4" id="KW-1185">Reference proteome</keyword>
<dbReference type="GO" id="GO:0006355">
    <property type="term" value="P:regulation of DNA-templated transcription"/>
    <property type="evidence" value="ECO:0007669"/>
    <property type="project" value="InterPro"/>
</dbReference>
<dbReference type="SUPFAM" id="SSF57884">
    <property type="entry name" value="Ada DNA repair protein, N-terminal domain (N-Ada 10)"/>
    <property type="match status" value="1"/>
</dbReference>
<dbReference type="InterPro" id="IPR004026">
    <property type="entry name" value="Ada_DNA_repair_Zn-bd"/>
</dbReference>
<reference evidence="3 4" key="1">
    <citation type="submission" date="2019-07" db="EMBL/GenBank/DDBJ databases">
        <authorList>
            <person name="Huq M.A."/>
        </authorList>
    </citation>
    <scope>NUCLEOTIDE SEQUENCE [LARGE SCALE GENOMIC DNA]</scope>
    <source>
        <strain evidence="3 4">MAH-19</strain>
    </source>
</reference>
<evidence type="ECO:0000313" key="3">
    <source>
        <dbReference type="EMBL" id="TSJ40274.1"/>
    </source>
</evidence>
<evidence type="ECO:0000259" key="2">
    <source>
        <dbReference type="Pfam" id="PF02805"/>
    </source>
</evidence>
<feature type="domain" description="Ada DNA repair metal-binding" evidence="2">
    <location>
        <begin position="31"/>
        <end position="76"/>
    </location>
</feature>
<dbReference type="AlphaFoldDB" id="A0A556MK35"/>
<proteinExistence type="predicted"/>
<name>A0A556MK35_9SPHI</name>
<gene>
    <name evidence="3" type="ORF">FO440_10950</name>
</gene>
<dbReference type="GO" id="GO:0006281">
    <property type="term" value="P:DNA repair"/>
    <property type="evidence" value="ECO:0007669"/>
    <property type="project" value="InterPro"/>
</dbReference>
<protein>
    <submittedName>
        <fullName evidence="3">Metal-binding protein</fullName>
    </submittedName>
</protein>
<dbReference type="GO" id="GO:0008168">
    <property type="term" value="F:methyltransferase activity"/>
    <property type="evidence" value="ECO:0007669"/>
    <property type="project" value="InterPro"/>
</dbReference>
<dbReference type="EMBL" id="VLPK01000002">
    <property type="protein sequence ID" value="TSJ40274.1"/>
    <property type="molecule type" value="Genomic_DNA"/>
</dbReference>
<dbReference type="Proteomes" id="UP000318733">
    <property type="component" value="Unassembled WGS sequence"/>
</dbReference>
<accession>A0A556MK35</accession>
<evidence type="ECO:0000256" key="1">
    <source>
        <dbReference type="ARBA" id="ARBA00023159"/>
    </source>
</evidence>
<dbReference type="OrthoDB" id="894286at2"/>
<organism evidence="3 4">
    <name type="scientific">Mucilaginibacter corticis</name>
    <dbReference type="NCBI Taxonomy" id="2597670"/>
    <lineage>
        <taxon>Bacteria</taxon>
        <taxon>Pseudomonadati</taxon>
        <taxon>Bacteroidota</taxon>
        <taxon>Sphingobacteriia</taxon>
        <taxon>Sphingobacteriales</taxon>
        <taxon>Sphingobacteriaceae</taxon>
        <taxon>Mucilaginibacter</taxon>
    </lineage>
</organism>
<dbReference type="Pfam" id="PF02805">
    <property type="entry name" value="Ada_Zn_binding"/>
    <property type="match status" value="1"/>
</dbReference>
<keyword evidence="1" id="KW-0010">Activator</keyword>
<sequence length="87" mass="9817">MIHHKDLGNTPFAWFRVLQSMMIKGDITLGGYKRGKIYGTLSCGSGKRMKTENRVFFANEQEAVAAGYRPCGNCMPQQYQLRKQKAG</sequence>
<comment type="caution">
    <text evidence="3">The sequence shown here is derived from an EMBL/GenBank/DDBJ whole genome shotgun (WGS) entry which is preliminary data.</text>
</comment>
<dbReference type="GO" id="GO:0003677">
    <property type="term" value="F:DNA binding"/>
    <property type="evidence" value="ECO:0007669"/>
    <property type="project" value="InterPro"/>
</dbReference>
<dbReference type="InterPro" id="IPR035451">
    <property type="entry name" value="Ada-like_dom_sf"/>
</dbReference>
<dbReference type="GO" id="GO:0008270">
    <property type="term" value="F:zinc ion binding"/>
    <property type="evidence" value="ECO:0007669"/>
    <property type="project" value="InterPro"/>
</dbReference>